<evidence type="ECO:0000256" key="1">
    <source>
        <dbReference type="SAM" id="MobiDB-lite"/>
    </source>
</evidence>
<dbReference type="AlphaFoldDB" id="A0A376CX73"/>
<proteinExistence type="predicted"/>
<reference evidence="2 3" key="1">
    <citation type="submission" date="2018-06" db="EMBL/GenBank/DDBJ databases">
        <authorList>
            <consortium name="Pathogen Informatics"/>
            <person name="Doyle S."/>
        </authorList>
    </citation>
    <scope>NUCLEOTIDE SEQUENCE [LARGE SCALE GENOMIC DNA]</scope>
    <source>
        <strain evidence="2 3">NCTC10289</strain>
    </source>
</reference>
<feature type="region of interest" description="Disordered" evidence="1">
    <location>
        <begin position="1"/>
        <end position="25"/>
    </location>
</feature>
<sequence>MEAASDRSQKRWSRPNTGSEASTYGFTRYRERDFKAALGHSPRWAACSKRARTTR</sequence>
<evidence type="ECO:0000313" key="3">
    <source>
        <dbReference type="Proteomes" id="UP000254287"/>
    </source>
</evidence>
<organism evidence="2 3">
    <name type="scientific">Corynebacterium minutissimum</name>
    <dbReference type="NCBI Taxonomy" id="38301"/>
    <lineage>
        <taxon>Bacteria</taxon>
        <taxon>Bacillati</taxon>
        <taxon>Actinomycetota</taxon>
        <taxon>Actinomycetes</taxon>
        <taxon>Mycobacteriales</taxon>
        <taxon>Corynebacteriaceae</taxon>
        <taxon>Corynebacterium</taxon>
    </lineage>
</organism>
<dbReference type="EMBL" id="UFXP01000001">
    <property type="protein sequence ID" value="STC76997.1"/>
    <property type="molecule type" value="Genomic_DNA"/>
</dbReference>
<feature type="compositionally biased region" description="Polar residues" evidence="1">
    <location>
        <begin position="14"/>
        <end position="25"/>
    </location>
</feature>
<gene>
    <name evidence="2" type="ORF">NCTC10289_01135</name>
</gene>
<dbReference type="Proteomes" id="UP000254287">
    <property type="component" value="Unassembled WGS sequence"/>
</dbReference>
<accession>A0A376CX73</accession>
<evidence type="ECO:0000313" key="2">
    <source>
        <dbReference type="EMBL" id="STC76997.1"/>
    </source>
</evidence>
<name>A0A376CX73_9CORY</name>
<dbReference type="RefSeq" id="WP_181815358.1">
    <property type="nucleotide sequence ID" value="NZ_CP069533.1"/>
</dbReference>
<protein>
    <submittedName>
        <fullName evidence="2">Uncharacterized protein</fullName>
    </submittedName>
</protein>